<dbReference type="Proteomes" id="UP001153365">
    <property type="component" value="Unassembled WGS sequence"/>
</dbReference>
<feature type="region of interest" description="Disordered" evidence="7">
    <location>
        <begin position="150"/>
        <end position="198"/>
    </location>
</feature>
<dbReference type="SUPFAM" id="SSF57959">
    <property type="entry name" value="Leucine zipper domain"/>
    <property type="match status" value="1"/>
</dbReference>
<dbReference type="InterPro" id="IPR002112">
    <property type="entry name" value="Leuzip_Jun"/>
</dbReference>
<name>A0AAV0ADU7_PHAPC</name>
<evidence type="ECO:0000256" key="1">
    <source>
        <dbReference type="ARBA" id="ARBA00004123"/>
    </source>
</evidence>
<feature type="compositionally biased region" description="Polar residues" evidence="7">
    <location>
        <begin position="162"/>
        <end position="182"/>
    </location>
</feature>
<dbReference type="GO" id="GO:0005634">
    <property type="term" value="C:nucleus"/>
    <property type="evidence" value="ECO:0007669"/>
    <property type="project" value="UniProtKB-SubCell"/>
</dbReference>
<keyword evidence="4" id="KW-0804">Transcription</keyword>
<feature type="compositionally biased region" description="Basic and acidic residues" evidence="7">
    <location>
        <begin position="43"/>
        <end position="52"/>
    </location>
</feature>
<keyword evidence="2" id="KW-0805">Transcription regulation</keyword>
<dbReference type="EMBL" id="CALTRL010000079">
    <property type="protein sequence ID" value="CAH7666206.1"/>
    <property type="molecule type" value="Genomic_DNA"/>
</dbReference>
<dbReference type="Gene3D" id="1.20.5.170">
    <property type="match status" value="1"/>
</dbReference>
<dbReference type="InterPro" id="IPR004827">
    <property type="entry name" value="bZIP"/>
</dbReference>
<dbReference type="InterPro" id="IPR046347">
    <property type="entry name" value="bZIP_sf"/>
</dbReference>
<dbReference type="AlphaFoldDB" id="A0AAV0ADU7"/>
<comment type="caution">
    <text evidence="9">The sequence shown here is derived from an EMBL/GenBank/DDBJ whole genome shotgun (WGS) entry which is preliminary data.</text>
</comment>
<proteinExistence type="predicted"/>
<dbReference type="CDD" id="cd14687">
    <property type="entry name" value="bZIP_ATF2"/>
    <property type="match status" value="1"/>
</dbReference>
<feature type="coiled-coil region" evidence="6">
    <location>
        <begin position="79"/>
        <end position="106"/>
    </location>
</feature>
<evidence type="ECO:0000313" key="9">
    <source>
        <dbReference type="EMBL" id="CAH7666206.1"/>
    </source>
</evidence>
<feature type="domain" description="BZIP" evidence="8">
    <location>
        <begin position="47"/>
        <end position="110"/>
    </location>
</feature>
<sequence>MEDQHGLSLKEVNAANQELDFNNSNDRLENKNRRQSVGGNGKPETEEEKRRNFLERNRQAALKCRQRKKAWLANLQTKVGMLTTENESLQMTINQLREEIDSFRSILVSHKDCPISVGNNRAACTTIGELVGHETGLAANAAAIIVQQQQNSRAPLQHHQHPVSTVHHSQQGQNFQRPSTGPNHRYATGVAPQFSNGY</sequence>
<protein>
    <submittedName>
        <fullName evidence="9">Expressed protein</fullName>
    </submittedName>
</protein>
<feature type="compositionally biased region" description="Polar residues" evidence="7">
    <location>
        <begin position="14"/>
        <end position="25"/>
    </location>
</feature>
<organism evidence="9 10">
    <name type="scientific">Phakopsora pachyrhizi</name>
    <name type="common">Asian soybean rust disease fungus</name>
    <dbReference type="NCBI Taxonomy" id="170000"/>
    <lineage>
        <taxon>Eukaryota</taxon>
        <taxon>Fungi</taxon>
        <taxon>Dikarya</taxon>
        <taxon>Basidiomycota</taxon>
        <taxon>Pucciniomycotina</taxon>
        <taxon>Pucciniomycetes</taxon>
        <taxon>Pucciniales</taxon>
        <taxon>Phakopsoraceae</taxon>
        <taxon>Phakopsora</taxon>
    </lineage>
</organism>
<evidence type="ECO:0000256" key="5">
    <source>
        <dbReference type="ARBA" id="ARBA00023242"/>
    </source>
</evidence>
<feature type="region of interest" description="Disordered" evidence="7">
    <location>
        <begin position="1"/>
        <end position="52"/>
    </location>
</feature>
<dbReference type="GO" id="GO:0003700">
    <property type="term" value="F:DNA-binding transcription factor activity"/>
    <property type="evidence" value="ECO:0007669"/>
    <property type="project" value="InterPro"/>
</dbReference>
<evidence type="ECO:0000256" key="4">
    <source>
        <dbReference type="ARBA" id="ARBA00023163"/>
    </source>
</evidence>
<dbReference type="PROSITE" id="PS50217">
    <property type="entry name" value="BZIP"/>
    <property type="match status" value="1"/>
</dbReference>
<dbReference type="SMART" id="SM00338">
    <property type="entry name" value="BRLZ"/>
    <property type="match status" value="1"/>
</dbReference>
<dbReference type="PANTHER" id="PTHR19304">
    <property type="entry name" value="CYCLIC-AMP RESPONSE ELEMENT BINDING PROTEIN"/>
    <property type="match status" value="1"/>
</dbReference>
<keyword evidence="5" id="KW-0539">Nucleus</keyword>
<keyword evidence="10" id="KW-1185">Reference proteome</keyword>
<dbReference type="Pfam" id="PF00170">
    <property type="entry name" value="bZIP_1"/>
    <property type="match status" value="1"/>
</dbReference>
<keyword evidence="3" id="KW-0238">DNA-binding</keyword>
<evidence type="ECO:0000256" key="7">
    <source>
        <dbReference type="SAM" id="MobiDB-lite"/>
    </source>
</evidence>
<evidence type="ECO:0000256" key="6">
    <source>
        <dbReference type="SAM" id="Coils"/>
    </source>
</evidence>
<gene>
    <name evidence="9" type="ORF">PPACK8108_LOCUS543</name>
</gene>
<dbReference type="FunFam" id="1.20.5.170:FF:000053">
    <property type="entry name" value="BZIP transcription factor AtfA"/>
    <property type="match status" value="1"/>
</dbReference>
<reference evidence="9" key="1">
    <citation type="submission" date="2022-06" db="EMBL/GenBank/DDBJ databases">
        <authorList>
            <consortium name="SYNGENTA / RWTH Aachen University"/>
        </authorList>
    </citation>
    <scope>NUCLEOTIDE SEQUENCE</scope>
</reference>
<keyword evidence="6" id="KW-0175">Coiled coil</keyword>
<dbReference type="GO" id="GO:0003677">
    <property type="term" value="F:DNA binding"/>
    <property type="evidence" value="ECO:0007669"/>
    <property type="project" value="UniProtKB-KW"/>
</dbReference>
<comment type="subcellular location">
    <subcellularLocation>
        <location evidence="1">Nucleus</location>
    </subcellularLocation>
</comment>
<dbReference type="InterPro" id="IPR051027">
    <property type="entry name" value="bZIP_transcription_factors"/>
</dbReference>
<accession>A0AAV0ADU7</accession>
<evidence type="ECO:0000259" key="8">
    <source>
        <dbReference type="PROSITE" id="PS50217"/>
    </source>
</evidence>
<dbReference type="PRINTS" id="PR00043">
    <property type="entry name" value="LEUZIPPRJUN"/>
</dbReference>
<evidence type="ECO:0000313" key="10">
    <source>
        <dbReference type="Proteomes" id="UP001153365"/>
    </source>
</evidence>
<evidence type="ECO:0000256" key="2">
    <source>
        <dbReference type="ARBA" id="ARBA00023015"/>
    </source>
</evidence>
<evidence type="ECO:0000256" key="3">
    <source>
        <dbReference type="ARBA" id="ARBA00023125"/>
    </source>
</evidence>